<accession>A0A183IXV5</accession>
<organism evidence="4">
    <name type="scientific">Soboliphyme baturini</name>
    <dbReference type="NCBI Taxonomy" id="241478"/>
    <lineage>
        <taxon>Eukaryota</taxon>
        <taxon>Metazoa</taxon>
        <taxon>Ecdysozoa</taxon>
        <taxon>Nematoda</taxon>
        <taxon>Enoplea</taxon>
        <taxon>Dorylaimia</taxon>
        <taxon>Dioctophymatida</taxon>
        <taxon>Dioctophymatoidea</taxon>
        <taxon>Soboliphymatidae</taxon>
        <taxon>Soboliphyme</taxon>
    </lineage>
</organism>
<evidence type="ECO:0000313" key="2">
    <source>
        <dbReference type="EMBL" id="VDP17223.1"/>
    </source>
</evidence>
<keyword evidence="3" id="KW-1185">Reference proteome</keyword>
<reference evidence="2 3" key="2">
    <citation type="submission" date="2018-11" db="EMBL/GenBank/DDBJ databases">
        <authorList>
            <consortium name="Pathogen Informatics"/>
        </authorList>
    </citation>
    <scope>NUCLEOTIDE SEQUENCE [LARGE SCALE GENOMIC DNA]</scope>
</reference>
<evidence type="ECO:0000313" key="3">
    <source>
        <dbReference type="Proteomes" id="UP000270296"/>
    </source>
</evidence>
<evidence type="ECO:0000313" key="4">
    <source>
        <dbReference type="WBParaSite" id="SBAD_0000876301-mRNA-1"/>
    </source>
</evidence>
<name>A0A183IXV5_9BILA</name>
<feature type="compositionally biased region" description="Basic and acidic residues" evidence="1">
    <location>
        <begin position="33"/>
        <end position="45"/>
    </location>
</feature>
<evidence type="ECO:0000256" key="1">
    <source>
        <dbReference type="SAM" id="MobiDB-lite"/>
    </source>
</evidence>
<reference evidence="4" key="1">
    <citation type="submission" date="2016-06" db="UniProtKB">
        <authorList>
            <consortium name="WormBaseParasite"/>
        </authorList>
    </citation>
    <scope>IDENTIFICATION</scope>
</reference>
<feature type="region of interest" description="Disordered" evidence="1">
    <location>
        <begin position="33"/>
        <end position="53"/>
    </location>
</feature>
<dbReference type="AlphaFoldDB" id="A0A183IXV5"/>
<proteinExistence type="predicted"/>
<gene>
    <name evidence="2" type="ORF">SBAD_LOCUS8453</name>
</gene>
<sequence length="72" mass="8220">MHLLLFRKEAAAREERGRFFEEGGSIDDVERTEFTKNRRTEERNSAKGAHNSKFLAREGTVDYAESSLRGTG</sequence>
<dbReference type="WBParaSite" id="SBAD_0000876301-mRNA-1">
    <property type="protein sequence ID" value="SBAD_0000876301-mRNA-1"/>
    <property type="gene ID" value="SBAD_0000876301"/>
</dbReference>
<dbReference type="EMBL" id="UZAM01011607">
    <property type="protein sequence ID" value="VDP17223.1"/>
    <property type="molecule type" value="Genomic_DNA"/>
</dbReference>
<dbReference type="Proteomes" id="UP000270296">
    <property type="component" value="Unassembled WGS sequence"/>
</dbReference>
<protein>
    <submittedName>
        <fullName evidence="2 4">Uncharacterized protein</fullName>
    </submittedName>
</protein>